<evidence type="ECO:0000256" key="4">
    <source>
        <dbReference type="SAM" id="Phobius"/>
    </source>
</evidence>
<evidence type="ECO:0000256" key="1">
    <source>
        <dbReference type="ARBA" id="ARBA00004141"/>
    </source>
</evidence>
<evidence type="ECO:0000313" key="5">
    <source>
        <dbReference type="EMBL" id="EJT46928.1"/>
    </source>
</evidence>
<dbReference type="InterPro" id="IPR036259">
    <property type="entry name" value="MFS_trans_sf"/>
</dbReference>
<comment type="caution">
    <text evidence="5">The sequence shown here is derived from an EMBL/GenBank/DDBJ whole genome shotgun (WGS) entry which is preliminary data.</text>
</comment>
<feature type="transmembrane region" description="Helical" evidence="4">
    <location>
        <begin position="425"/>
        <end position="445"/>
    </location>
</feature>
<evidence type="ECO:0000256" key="2">
    <source>
        <dbReference type="ARBA" id="ARBA00006727"/>
    </source>
</evidence>
<dbReference type="GO" id="GO:0022857">
    <property type="term" value="F:transmembrane transporter activity"/>
    <property type="evidence" value="ECO:0007669"/>
    <property type="project" value="InterPro"/>
</dbReference>
<name>J5QEC9_TRIAS</name>
<dbReference type="InterPro" id="IPR011701">
    <property type="entry name" value="MFS"/>
</dbReference>
<feature type="transmembrane region" description="Helical" evidence="4">
    <location>
        <begin position="161"/>
        <end position="184"/>
    </location>
</feature>
<dbReference type="VEuPathDB" id="FungiDB:A1Q1_04320"/>
<comment type="subcellular location">
    <subcellularLocation>
        <location evidence="1">Membrane</location>
        <topology evidence="1">Multi-pass membrane protein</topology>
    </subcellularLocation>
</comment>
<dbReference type="SUPFAM" id="SSF103473">
    <property type="entry name" value="MFS general substrate transporter"/>
    <property type="match status" value="1"/>
</dbReference>
<feature type="transmembrane region" description="Helical" evidence="4">
    <location>
        <begin position="228"/>
        <end position="250"/>
    </location>
</feature>
<dbReference type="Pfam" id="PF07690">
    <property type="entry name" value="MFS_1"/>
    <property type="match status" value="1"/>
</dbReference>
<accession>J5QEC9</accession>
<dbReference type="Gene3D" id="1.20.1250.20">
    <property type="entry name" value="MFS general substrate transporter like domains"/>
    <property type="match status" value="2"/>
</dbReference>
<feature type="transmembrane region" description="Helical" evidence="4">
    <location>
        <begin position="136"/>
        <end position="155"/>
    </location>
</feature>
<feature type="transmembrane region" description="Helical" evidence="4">
    <location>
        <begin position="110"/>
        <end position="129"/>
    </location>
</feature>
<feature type="transmembrane region" description="Helical" evidence="4">
    <location>
        <begin position="196"/>
        <end position="216"/>
    </location>
</feature>
<dbReference type="AlphaFoldDB" id="J5QEC9"/>
<feature type="transmembrane region" description="Helical" evidence="4">
    <location>
        <begin position="397"/>
        <end position="419"/>
    </location>
</feature>
<dbReference type="PANTHER" id="PTHR11360">
    <property type="entry name" value="MONOCARBOXYLATE TRANSPORTER"/>
    <property type="match status" value="1"/>
</dbReference>
<feature type="transmembrane region" description="Helical" evidence="4">
    <location>
        <begin position="271"/>
        <end position="294"/>
    </location>
</feature>
<keyword evidence="4" id="KW-1133">Transmembrane helix</keyword>
<feature type="transmembrane region" description="Helical" evidence="4">
    <location>
        <begin position="306"/>
        <end position="325"/>
    </location>
</feature>
<protein>
    <submittedName>
        <fullName evidence="5">Transporter</fullName>
    </submittedName>
</protein>
<dbReference type="Proteomes" id="UP000002748">
    <property type="component" value="Unassembled WGS sequence"/>
</dbReference>
<feature type="compositionally biased region" description="Basic and acidic residues" evidence="3">
    <location>
        <begin position="1"/>
        <end position="10"/>
    </location>
</feature>
<sequence>MNPSDLEKGHSSPPSTAGYHADTEFPPKHEHPHEHPHAPRDGELALAETSPASHPPPGVGPAPDGGFWAWTTVAGGYLAVFVQFGLINTFGVFQSYYEVNQLRDYSESEIAWIGSVQQLILFFVGLFVGRVFDAHGAHVLLIPGGIIFVLSLMMTSLCNEYYQFFLAQGLLFGLGSGLIFYPAIAVPGHWFARKRALAMAIVGSSSGLGGTLWPIALKRLFDEIGFEWAIRTVAFISLFLFALSWCMVRTRLPRKKPTPWRAFWHPLKESPFLLMTACVSLVFFGMYTPFFFASNRALELGASDSLAFYTIAFINAGSTIGRLVAAVGDQWGAFNVLIVSALGSTLSLLAFWIPSVKLGALIACTPTYGFFVGMFISIIPACVALTGPASEIGLRVGLLWTIVAVFAFTGPPIGGAIVGEHPGELGYQLAGVFSGIVTFAGLICGMGSKIKIGGSLWGIM</sequence>
<dbReference type="GeneID" id="25987833"/>
<comment type="similarity">
    <text evidence="2">Belongs to the major facilitator superfamily. Monocarboxylate porter (TC 2.A.1.13) family.</text>
</comment>
<feature type="region of interest" description="Disordered" evidence="3">
    <location>
        <begin position="1"/>
        <end position="40"/>
    </location>
</feature>
<dbReference type="KEGG" id="tasa:A1Q1_04320"/>
<dbReference type="OrthoDB" id="6499973at2759"/>
<keyword evidence="4" id="KW-0472">Membrane</keyword>
<gene>
    <name evidence="5" type="ORF">A1Q1_04320</name>
</gene>
<organism evidence="5 6">
    <name type="scientific">Trichosporon asahii var. asahii (strain ATCC 90039 / CBS 2479 / JCM 2466 / KCTC 7840 / NBRC 103889/ NCYC 2677 / UAMH 7654)</name>
    <name type="common">Yeast</name>
    <dbReference type="NCBI Taxonomy" id="1186058"/>
    <lineage>
        <taxon>Eukaryota</taxon>
        <taxon>Fungi</taxon>
        <taxon>Dikarya</taxon>
        <taxon>Basidiomycota</taxon>
        <taxon>Agaricomycotina</taxon>
        <taxon>Tremellomycetes</taxon>
        <taxon>Trichosporonales</taxon>
        <taxon>Trichosporonaceae</taxon>
        <taxon>Trichosporon</taxon>
    </lineage>
</organism>
<feature type="transmembrane region" description="Helical" evidence="4">
    <location>
        <begin position="359"/>
        <end position="385"/>
    </location>
</feature>
<dbReference type="HOGENOM" id="CLU_001265_1_2_1"/>
<evidence type="ECO:0000256" key="3">
    <source>
        <dbReference type="SAM" id="MobiDB-lite"/>
    </source>
</evidence>
<keyword evidence="4" id="KW-0812">Transmembrane</keyword>
<evidence type="ECO:0000313" key="6">
    <source>
        <dbReference type="Proteomes" id="UP000002748"/>
    </source>
</evidence>
<feature type="transmembrane region" description="Helical" evidence="4">
    <location>
        <begin position="332"/>
        <end position="353"/>
    </location>
</feature>
<dbReference type="EMBL" id="ALBS01000269">
    <property type="protein sequence ID" value="EJT46928.1"/>
    <property type="molecule type" value="Genomic_DNA"/>
</dbReference>
<proteinExistence type="inferred from homology"/>
<feature type="transmembrane region" description="Helical" evidence="4">
    <location>
        <begin position="67"/>
        <end position="90"/>
    </location>
</feature>
<dbReference type="InterPro" id="IPR050327">
    <property type="entry name" value="Proton-linked_MCT"/>
</dbReference>
<reference evidence="5 6" key="1">
    <citation type="journal article" date="2012" name="Eukaryot. Cell">
        <title>Draft genome sequence of CBS 2479, the standard type strain of Trichosporon asahii.</title>
        <authorList>
            <person name="Yang R.Y."/>
            <person name="Li H.T."/>
            <person name="Zhu H."/>
            <person name="Zhou G.P."/>
            <person name="Wang M."/>
            <person name="Wang L."/>
        </authorList>
    </citation>
    <scope>NUCLEOTIDE SEQUENCE [LARGE SCALE GENOMIC DNA]</scope>
    <source>
        <strain evidence="6">ATCC 90039 / CBS 2479 / JCM 2466 / KCTC 7840 / NCYC 2677 / UAMH 7654</strain>
    </source>
</reference>
<dbReference type="GO" id="GO:0016020">
    <property type="term" value="C:membrane"/>
    <property type="evidence" value="ECO:0007669"/>
    <property type="project" value="UniProtKB-SubCell"/>
</dbReference>
<dbReference type="PANTHER" id="PTHR11360:SF177">
    <property type="entry name" value="RIBOFLAVIN TRANSPORTER MCH5"/>
    <property type="match status" value="1"/>
</dbReference>
<feature type="compositionally biased region" description="Basic and acidic residues" evidence="3">
    <location>
        <begin position="21"/>
        <end position="40"/>
    </location>
</feature>
<dbReference type="RefSeq" id="XP_014178172.1">
    <property type="nucleotide sequence ID" value="XM_014322697.1"/>
</dbReference>